<dbReference type="RefSeq" id="WP_347781887.1">
    <property type="nucleotide sequence ID" value="NZ_JBBMFV010000004.1"/>
</dbReference>
<keyword evidence="2" id="KW-1185">Reference proteome</keyword>
<sequence length="67" mass="7265">MDVTPEPAEIYASELLDEHTCQKCAAIDGHEYETLAQARADYPDGGGYKDCESGSGCRGSLISMYDE</sequence>
<organism evidence="1 2">
    <name type="scientific">Paenarthrobacter nicotinovorans</name>
    <name type="common">Arthrobacter nicotinovorans</name>
    <dbReference type="NCBI Taxonomy" id="29320"/>
    <lineage>
        <taxon>Bacteria</taxon>
        <taxon>Bacillati</taxon>
        <taxon>Actinomycetota</taxon>
        <taxon>Actinomycetes</taxon>
        <taxon>Micrococcales</taxon>
        <taxon>Micrococcaceae</taxon>
        <taxon>Paenarthrobacter</taxon>
    </lineage>
</organism>
<name>A0ABV0GNT5_PAENI</name>
<accession>A0ABV0GNT5</accession>
<evidence type="ECO:0000313" key="2">
    <source>
        <dbReference type="Proteomes" id="UP001448614"/>
    </source>
</evidence>
<comment type="caution">
    <text evidence="1">The sequence shown here is derived from an EMBL/GenBank/DDBJ whole genome shotgun (WGS) entry which is preliminary data.</text>
</comment>
<protein>
    <submittedName>
        <fullName evidence="1">Uncharacterized protein</fullName>
    </submittedName>
</protein>
<dbReference type="EMBL" id="JBBMFV010000004">
    <property type="protein sequence ID" value="MEO3940203.1"/>
    <property type="molecule type" value="Genomic_DNA"/>
</dbReference>
<evidence type="ECO:0000313" key="1">
    <source>
        <dbReference type="EMBL" id="MEO3940203.1"/>
    </source>
</evidence>
<dbReference type="Proteomes" id="UP001448614">
    <property type="component" value="Unassembled WGS sequence"/>
</dbReference>
<reference evidence="1 2" key="1">
    <citation type="journal article" date="2024" name="Appl. Microbiol. Biotechnol.">
        <title>Biosynthetic gene clusters with biotechnological applications in novel Antarctic isolates from Actinomycetota.</title>
        <authorList>
            <person name="Bruna P."/>
            <person name="Nunez-Montero K."/>
            <person name="Contreras M.J."/>
            <person name="Leal K."/>
            <person name="Garcia M."/>
            <person name="Abanto M."/>
            <person name="Barrientos L."/>
        </authorList>
    </citation>
    <scope>NUCLEOTIDE SEQUENCE [LARGE SCALE GENOMIC DNA]</scope>
    <source>
        <strain evidence="1 2">Se16.17</strain>
    </source>
</reference>
<gene>
    <name evidence="1" type="ORF">V3C41_03885</name>
</gene>
<proteinExistence type="predicted"/>